<dbReference type="Pfam" id="PF24409">
    <property type="entry name" value="wHTH-PRTase_assc"/>
    <property type="match status" value="1"/>
</dbReference>
<keyword evidence="2" id="KW-0238">DNA-binding</keyword>
<dbReference type="STRING" id="53952.A0127_00355"/>
<dbReference type="InterPro" id="IPR036390">
    <property type="entry name" value="WH_DNA-bd_sf"/>
</dbReference>
<gene>
    <name evidence="2" type="ORF">A0127_00355</name>
</gene>
<accession>A0A142CSH5</accession>
<name>A0A142CSH5_9EURY</name>
<evidence type="ECO:0000313" key="2">
    <source>
        <dbReference type="EMBL" id="AMQ17727.1"/>
    </source>
</evidence>
<dbReference type="OrthoDB" id="85694at2157"/>
<dbReference type="RefSeq" id="WP_054841503.1">
    <property type="nucleotide sequence ID" value="NZ_CP014750.1"/>
</dbReference>
<feature type="domain" description="PRTase associated wHTH" evidence="1">
    <location>
        <begin position="7"/>
        <end position="46"/>
    </location>
</feature>
<reference evidence="3" key="1">
    <citation type="submission" date="2016-03" db="EMBL/GenBank/DDBJ databases">
        <authorList>
            <person name="Oger P.M."/>
        </authorList>
    </citation>
    <scope>NUCLEOTIDE SEQUENCE [LARGE SCALE GENOMIC DNA]</scope>
    <source>
        <strain evidence="3">OG-1</strain>
    </source>
</reference>
<evidence type="ECO:0000259" key="1">
    <source>
        <dbReference type="Pfam" id="PF24409"/>
    </source>
</evidence>
<dbReference type="InterPro" id="IPR036388">
    <property type="entry name" value="WH-like_DNA-bd_sf"/>
</dbReference>
<dbReference type="SUPFAM" id="SSF46785">
    <property type="entry name" value="Winged helix' DNA-binding domain"/>
    <property type="match status" value="1"/>
</dbReference>
<proteinExistence type="predicted"/>
<dbReference type="GO" id="GO:0003677">
    <property type="term" value="F:DNA binding"/>
    <property type="evidence" value="ECO:0007669"/>
    <property type="project" value="UniProtKB-KW"/>
</dbReference>
<dbReference type="InterPro" id="IPR057055">
    <property type="entry name" value="wHTH-PRTase_assoc"/>
</dbReference>
<organism evidence="2 3">
    <name type="scientific">Thermococcus peptonophilus</name>
    <dbReference type="NCBI Taxonomy" id="53952"/>
    <lineage>
        <taxon>Archaea</taxon>
        <taxon>Methanobacteriati</taxon>
        <taxon>Methanobacteriota</taxon>
        <taxon>Thermococci</taxon>
        <taxon>Thermococcales</taxon>
        <taxon>Thermococcaceae</taxon>
        <taxon>Thermococcus</taxon>
    </lineage>
</organism>
<dbReference type="Proteomes" id="UP000073604">
    <property type="component" value="Chromosome"/>
</dbReference>
<dbReference type="Gene3D" id="1.10.10.10">
    <property type="entry name" value="Winged helix-like DNA-binding domain superfamily/Winged helix DNA-binding domain"/>
    <property type="match status" value="1"/>
</dbReference>
<evidence type="ECO:0000313" key="3">
    <source>
        <dbReference type="Proteomes" id="UP000073604"/>
    </source>
</evidence>
<dbReference type="KEGG" id="tpep:A0127_00355"/>
<dbReference type="GeneID" id="27138951"/>
<keyword evidence="3" id="KW-1185">Reference proteome</keyword>
<sequence length="88" mass="9709">MGKLEDVLELIKAGVTNEREIAEKLGISVNEVEDIIKILESLGYVEKVEFGSKACETCPLKKVCYGSCLRPTGARAFKLTEKAFSLEK</sequence>
<protein>
    <submittedName>
        <fullName evidence="2">DNA-binding protein</fullName>
    </submittedName>
</protein>
<dbReference type="EMBL" id="CP014750">
    <property type="protein sequence ID" value="AMQ17727.1"/>
    <property type="molecule type" value="Genomic_DNA"/>
</dbReference>
<dbReference type="AlphaFoldDB" id="A0A142CSH5"/>